<comment type="caution">
    <text evidence="1">The sequence shown here is derived from an EMBL/GenBank/DDBJ whole genome shotgun (WGS) entry which is preliminary data.</text>
</comment>
<accession>G9ZJY1</accession>
<keyword evidence="2" id="KW-1185">Reference proteome</keyword>
<protein>
    <submittedName>
        <fullName evidence="1">Uncharacterized protein</fullName>
    </submittedName>
</protein>
<evidence type="ECO:0000313" key="1">
    <source>
        <dbReference type="EMBL" id="EHM01630.1"/>
    </source>
</evidence>
<evidence type="ECO:0000313" key="2">
    <source>
        <dbReference type="Proteomes" id="UP000004625"/>
    </source>
</evidence>
<dbReference type="EMBL" id="AGEY01000002">
    <property type="protein sequence ID" value="EHM01630.1"/>
    <property type="molecule type" value="Genomic_DNA"/>
</dbReference>
<reference evidence="1 2" key="1">
    <citation type="submission" date="2011-09" db="EMBL/GenBank/DDBJ databases">
        <authorList>
            <person name="Weinstock G."/>
            <person name="Sodergren E."/>
            <person name="Clifton S."/>
            <person name="Fulton L."/>
            <person name="Fulton B."/>
            <person name="Courtney L."/>
            <person name="Fronick C."/>
            <person name="Harrison M."/>
            <person name="Strong C."/>
            <person name="Farmer C."/>
            <person name="Delahaunty K."/>
            <person name="Markovic C."/>
            <person name="Hall O."/>
            <person name="Minx P."/>
            <person name="Tomlinson C."/>
            <person name="Mitreva M."/>
            <person name="Hou S."/>
            <person name="Chen J."/>
            <person name="Wollam A."/>
            <person name="Pepin K.H."/>
            <person name="Johnson M."/>
            <person name="Bhonagiri V."/>
            <person name="Zhang X."/>
            <person name="Suruliraj S."/>
            <person name="Warren W."/>
            <person name="Chinwalla A."/>
            <person name="Mardis E.R."/>
            <person name="Wilson R.K."/>
        </authorList>
    </citation>
    <scope>NUCLEOTIDE SEQUENCE [LARGE SCALE GENOMIC DNA]</scope>
    <source>
        <strain evidence="1 2">F0439</strain>
    </source>
</reference>
<gene>
    <name evidence="1" type="ORF">HMPREF9103_00027</name>
</gene>
<dbReference type="AlphaFoldDB" id="G9ZJY1"/>
<proteinExistence type="predicted"/>
<organism evidence="1 2">
    <name type="scientific">Lentilactobacillus parafarraginis F0439</name>
    <dbReference type="NCBI Taxonomy" id="797515"/>
    <lineage>
        <taxon>Bacteria</taxon>
        <taxon>Bacillati</taxon>
        <taxon>Bacillota</taxon>
        <taxon>Bacilli</taxon>
        <taxon>Lactobacillales</taxon>
        <taxon>Lactobacillaceae</taxon>
        <taxon>Lentilactobacillus</taxon>
    </lineage>
</organism>
<dbReference type="Proteomes" id="UP000004625">
    <property type="component" value="Unassembled WGS sequence"/>
</dbReference>
<dbReference type="HOGENOM" id="CLU_3081175_0_0_9"/>
<sequence length="52" mass="6053">MPQLILERKKYLPQSICKIGVIHCFVNDFVLFSEKGDLFANACIYGERVYNK</sequence>
<name>G9ZJY1_9LACO</name>